<comment type="subunit">
    <text evidence="13">Non-covalent dimer of an alpha and a beta subunit. IL2R exists in 3 different forms: a high affinity dimer, an intermediate affinity monomer (beta subunit), and a low affinity monomer (alpha subunit). The high and intermediate affinity forms also associate with a gamma subunit.</text>
</comment>
<comment type="subcellular location">
    <subcellularLocation>
        <location evidence="2">Membrane</location>
        <topology evidence="2">Single-pass type I membrane protein</topology>
    </subcellularLocation>
</comment>
<dbReference type="GO" id="GO:0006954">
    <property type="term" value="P:inflammatory response"/>
    <property type="evidence" value="ECO:0007669"/>
    <property type="project" value="TreeGrafter"/>
</dbReference>
<evidence type="ECO:0000256" key="13">
    <source>
        <dbReference type="ARBA" id="ARBA00025938"/>
    </source>
</evidence>
<evidence type="ECO:0000313" key="19">
    <source>
        <dbReference type="Proteomes" id="UP000694424"/>
    </source>
</evidence>
<dbReference type="InterPro" id="IPR015486">
    <property type="entry name" value="IL-2_rcpt_alpha"/>
</dbReference>
<dbReference type="GO" id="GO:0004911">
    <property type="term" value="F:interleukin-2 receptor activity"/>
    <property type="evidence" value="ECO:0007669"/>
    <property type="project" value="InterPro"/>
</dbReference>
<evidence type="ECO:0000256" key="3">
    <source>
        <dbReference type="ARBA" id="ARBA00013445"/>
    </source>
</evidence>
<dbReference type="GO" id="GO:0016020">
    <property type="term" value="C:membrane"/>
    <property type="evidence" value="ECO:0007669"/>
    <property type="project" value="UniProtKB-SubCell"/>
</dbReference>
<evidence type="ECO:0000256" key="12">
    <source>
        <dbReference type="ARBA" id="ARBA00023180"/>
    </source>
</evidence>
<dbReference type="PANTHER" id="PTHR10573:SF0">
    <property type="entry name" value="INTERLEUKIN-2 RECEPTOR SUBUNIT ALPHA"/>
    <property type="match status" value="1"/>
</dbReference>
<evidence type="ECO:0000256" key="6">
    <source>
        <dbReference type="ARBA" id="ARBA00022737"/>
    </source>
</evidence>
<keyword evidence="12" id="KW-0325">Glycoprotein</keyword>
<keyword evidence="6" id="KW-0677">Repeat</keyword>
<keyword evidence="7" id="KW-0391">Immunity</keyword>
<reference evidence="18" key="1">
    <citation type="submission" date="2025-08" db="UniProtKB">
        <authorList>
            <consortium name="Ensembl"/>
        </authorList>
    </citation>
    <scope>IDENTIFICATION</scope>
</reference>
<feature type="domain" description="Sushi" evidence="17">
    <location>
        <begin position="21"/>
        <end position="83"/>
    </location>
</feature>
<dbReference type="Gene3D" id="2.10.70.10">
    <property type="entry name" value="Complement Module, domain 1"/>
    <property type="match status" value="2"/>
</dbReference>
<keyword evidence="4 15" id="KW-0812">Transmembrane</keyword>
<evidence type="ECO:0000256" key="4">
    <source>
        <dbReference type="ARBA" id="ARBA00022692"/>
    </source>
</evidence>
<evidence type="ECO:0000256" key="9">
    <source>
        <dbReference type="ARBA" id="ARBA00023136"/>
    </source>
</evidence>
<keyword evidence="19" id="KW-1185">Reference proteome</keyword>
<feature type="transmembrane region" description="Helical" evidence="15">
    <location>
        <begin position="225"/>
        <end position="247"/>
    </location>
</feature>
<keyword evidence="10" id="KW-1015">Disulfide bond</keyword>
<evidence type="ECO:0000256" key="14">
    <source>
        <dbReference type="PROSITE-ProRule" id="PRU00302"/>
    </source>
</evidence>
<dbReference type="Ensembl" id="ENSAOWT00000005764.1">
    <property type="protein sequence ID" value="ENSAOWP00000005058.1"/>
    <property type="gene ID" value="ENSAOWG00000003496.1"/>
</dbReference>
<dbReference type="PANTHER" id="PTHR10573">
    <property type="entry name" value="INTERLEUKIN-2 RECEPTOR ALPHA CHAIN"/>
    <property type="match status" value="1"/>
</dbReference>
<evidence type="ECO:0000259" key="17">
    <source>
        <dbReference type="PROSITE" id="PS50923"/>
    </source>
</evidence>
<evidence type="ECO:0000256" key="2">
    <source>
        <dbReference type="ARBA" id="ARBA00004479"/>
    </source>
</evidence>
<dbReference type="AlphaFoldDB" id="A0A8B9P4L3"/>
<organism evidence="18 19">
    <name type="scientific">Apteryx owenii</name>
    <name type="common">Little spotted kiwi</name>
    <dbReference type="NCBI Taxonomy" id="8824"/>
    <lineage>
        <taxon>Eukaryota</taxon>
        <taxon>Metazoa</taxon>
        <taxon>Chordata</taxon>
        <taxon>Craniata</taxon>
        <taxon>Vertebrata</taxon>
        <taxon>Euteleostomi</taxon>
        <taxon>Archelosauria</taxon>
        <taxon>Archosauria</taxon>
        <taxon>Dinosauria</taxon>
        <taxon>Saurischia</taxon>
        <taxon>Theropoda</taxon>
        <taxon>Coelurosauria</taxon>
        <taxon>Aves</taxon>
        <taxon>Palaeognathae</taxon>
        <taxon>Apterygiformes</taxon>
        <taxon>Apterygidae</taxon>
        <taxon>Apteryx</taxon>
    </lineage>
</organism>
<feature type="domain" description="Sushi" evidence="17">
    <location>
        <begin position="124"/>
        <end position="189"/>
    </location>
</feature>
<feature type="chain" id="PRO_5034813185" description="Interleukin-2 receptor subunit alpha" evidence="16">
    <location>
        <begin position="21"/>
        <end position="248"/>
    </location>
</feature>
<dbReference type="InterPro" id="IPR000436">
    <property type="entry name" value="Sushi_SCR_CCP_dom"/>
</dbReference>
<evidence type="ECO:0000256" key="10">
    <source>
        <dbReference type="ARBA" id="ARBA00023157"/>
    </source>
</evidence>
<dbReference type="Proteomes" id="UP000694424">
    <property type="component" value="Unplaced"/>
</dbReference>
<sequence>MELRCLLMWLMFGSIKGSRAEECPSLQRIEFADVAAETYPLGSKLYYECDDGYGRRSGQYPGIKCQNKEGIADWVYGKFECIDKNILLSTAPTVELEFTQKPESKTQSPAPEKRENVPEFDRTAFCGMPKSIPHASLRRVLKEKYSVGQVLLFKCQSGYDKQPPTSGTRTCKKVNGKIIWTPLDMQCTNDSSHKDEQPTRVIESDPSVSQWCLVQSVSGTVHPSFSSSMILLVTVIFFVLLIIPAIFV</sequence>
<feature type="signal peptide" evidence="16">
    <location>
        <begin position="1"/>
        <end position="20"/>
    </location>
</feature>
<evidence type="ECO:0000256" key="16">
    <source>
        <dbReference type="SAM" id="SignalP"/>
    </source>
</evidence>
<evidence type="ECO:0000256" key="5">
    <source>
        <dbReference type="ARBA" id="ARBA00022729"/>
    </source>
</evidence>
<dbReference type="GO" id="GO:0002376">
    <property type="term" value="P:immune system process"/>
    <property type="evidence" value="ECO:0007669"/>
    <property type="project" value="UniProtKB-KW"/>
</dbReference>
<dbReference type="CDD" id="cd00033">
    <property type="entry name" value="CCP"/>
    <property type="match status" value="2"/>
</dbReference>
<keyword evidence="14" id="KW-0768">Sushi</keyword>
<reference evidence="18" key="2">
    <citation type="submission" date="2025-09" db="UniProtKB">
        <authorList>
            <consortium name="Ensembl"/>
        </authorList>
    </citation>
    <scope>IDENTIFICATION</scope>
</reference>
<comment type="caution">
    <text evidence="14">Lacks conserved residue(s) required for the propagation of feature annotation.</text>
</comment>
<keyword evidence="8 15" id="KW-1133">Transmembrane helix</keyword>
<evidence type="ECO:0000256" key="15">
    <source>
        <dbReference type="SAM" id="Phobius"/>
    </source>
</evidence>
<evidence type="ECO:0000256" key="8">
    <source>
        <dbReference type="ARBA" id="ARBA00022989"/>
    </source>
</evidence>
<dbReference type="Pfam" id="PF00084">
    <property type="entry name" value="Sushi"/>
    <property type="match status" value="2"/>
</dbReference>
<evidence type="ECO:0000256" key="7">
    <source>
        <dbReference type="ARBA" id="ARBA00022859"/>
    </source>
</evidence>
<keyword evidence="5 16" id="KW-0732">Signal</keyword>
<dbReference type="SUPFAM" id="SSF57535">
    <property type="entry name" value="Complement control module/SCR domain"/>
    <property type="match status" value="2"/>
</dbReference>
<dbReference type="PROSITE" id="PS50923">
    <property type="entry name" value="SUSHI"/>
    <property type="match status" value="2"/>
</dbReference>
<evidence type="ECO:0000313" key="18">
    <source>
        <dbReference type="Ensembl" id="ENSAOWP00000005058.1"/>
    </source>
</evidence>
<name>A0A8B9P4L3_APTOW</name>
<dbReference type="SMART" id="SM00032">
    <property type="entry name" value="CCP"/>
    <property type="match status" value="2"/>
</dbReference>
<accession>A0A8B9P4L3</accession>
<protein>
    <recommendedName>
        <fullName evidence="3">Interleukin-2 receptor subunit alpha</fullName>
    </recommendedName>
</protein>
<keyword evidence="9 15" id="KW-0472">Membrane</keyword>
<dbReference type="InterPro" id="IPR035976">
    <property type="entry name" value="Sushi/SCR/CCP_sf"/>
</dbReference>
<dbReference type="GO" id="GO:0019976">
    <property type="term" value="F:interleukin-2 binding"/>
    <property type="evidence" value="ECO:0007669"/>
    <property type="project" value="InterPro"/>
</dbReference>
<evidence type="ECO:0000256" key="11">
    <source>
        <dbReference type="ARBA" id="ARBA00023170"/>
    </source>
</evidence>
<evidence type="ECO:0000256" key="1">
    <source>
        <dbReference type="ARBA" id="ARBA00002381"/>
    </source>
</evidence>
<proteinExistence type="predicted"/>
<keyword evidence="11" id="KW-0675">Receptor</keyword>
<comment type="function">
    <text evidence="1">Receptor for interleukin-2. The receptor is involved in the regulation of immune tolerance by controlling regulatory T cells (TREGs) activity. TREGs suppress the activation and expansion of autoreactive T-cells.</text>
</comment>